<dbReference type="EMBL" id="ML002523">
    <property type="protein sequence ID" value="RKP37226.1"/>
    <property type="molecule type" value="Genomic_DNA"/>
</dbReference>
<evidence type="ECO:0000256" key="1">
    <source>
        <dbReference type="SAM" id="MobiDB-lite"/>
    </source>
</evidence>
<feature type="region of interest" description="Disordered" evidence="1">
    <location>
        <begin position="124"/>
        <end position="156"/>
    </location>
</feature>
<proteinExistence type="predicted"/>
<reference evidence="4" key="1">
    <citation type="journal article" date="2018" name="Nat. Microbiol.">
        <title>Leveraging single-cell genomics to expand the fungal tree of life.</title>
        <authorList>
            <person name="Ahrendt S.R."/>
            <person name="Quandt C.A."/>
            <person name="Ciobanu D."/>
            <person name="Clum A."/>
            <person name="Salamov A."/>
            <person name="Andreopoulos B."/>
            <person name="Cheng J.F."/>
            <person name="Woyke T."/>
            <person name="Pelin A."/>
            <person name="Henrissat B."/>
            <person name="Reynolds N.K."/>
            <person name="Benny G.L."/>
            <person name="Smith M.E."/>
            <person name="James T.Y."/>
            <person name="Grigoriev I.V."/>
        </authorList>
    </citation>
    <scope>NUCLEOTIDE SEQUENCE [LARGE SCALE GENOMIC DNA]</scope>
    <source>
        <strain evidence="4">RSA 468</strain>
    </source>
</reference>
<sequence length="333" mass="36600">MHYRFGVLSSALVASTVFAGSALATPTPAGALGASRGMPPGTPMYLTRRAPSHSSWWSSGTDMTTTDQSRQGIDFSRYNNNEEEGTTSAPPARHRDRVRDFINRKLKGTDKPDSKRSQFYNAIKSNLRSSDNTSTAESSSLNQDDKLMVNTPINPVTSSVDNYAPESNSVHPDATMQANRVREDWEDFFQSPTSTASFPFTENSDKVEVEPAMLGGVNNNQHKEKHIPIVRLDGVAQHYGFGDGGVSHGGASFGKSFKKSLELTETYLSQWNSNPDCYSPKLASSIQSNDHIVSRASTKNYNNDNGDNEDNEFFDALSEAHVEYPMSPRVIPN</sequence>
<dbReference type="Proteomes" id="UP000268162">
    <property type="component" value="Unassembled WGS sequence"/>
</dbReference>
<dbReference type="AlphaFoldDB" id="A0A4P9ZUE8"/>
<keyword evidence="4" id="KW-1185">Reference proteome</keyword>
<feature type="compositionally biased region" description="Low complexity" evidence="1">
    <location>
        <begin position="129"/>
        <end position="140"/>
    </location>
</feature>
<accession>A0A4P9ZUE8</accession>
<gene>
    <name evidence="3" type="ORF">BJ085DRAFT_33288</name>
</gene>
<feature type="chain" id="PRO_5020319134" evidence="2">
    <location>
        <begin position="25"/>
        <end position="333"/>
    </location>
</feature>
<feature type="signal peptide" evidence="2">
    <location>
        <begin position="1"/>
        <end position="24"/>
    </location>
</feature>
<feature type="compositionally biased region" description="Polar residues" evidence="1">
    <location>
        <begin position="52"/>
        <end position="71"/>
    </location>
</feature>
<feature type="region of interest" description="Disordered" evidence="1">
    <location>
        <begin position="51"/>
        <end position="97"/>
    </location>
</feature>
<evidence type="ECO:0000256" key="2">
    <source>
        <dbReference type="SAM" id="SignalP"/>
    </source>
</evidence>
<name>A0A4P9ZUE8_9FUNG</name>
<evidence type="ECO:0000313" key="4">
    <source>
        <dbReference type="Proteomes" id="UP000268162"/>
    </source>
</evidence>
<keyword evidence="2" id="KW-0732">Signal</keyword>
<evidence type="ECO:0000313" key="3">
    <source>
        <dbReference type="EMBL" id="RKP37226.1"/>
    </source>
</evidence>
<protein>
    <submittedName>
        <fullName evidence="3">Uncharacterized protein</fullName>
    </submittedName>
</protein>
<organism evidence="3 4">
    <name type="scientific">Dimargaris cristalligena</name>
    <dbReference type="NCBI Taxonomy" id="215637"/>
    <lineage>
        <taxon>Eukaryota</taxon>
        <taxon>Fungi</taxon>
        <taxon>Fungi incertae sedis</taxon>
        <taxon>Zoopagomycota</taxon>
        <taxon>Kickxellomycotina</taxon>
        <taxon>Dimargaritomycetes</taxon>
        <taxon>Dimargaritales</taxon>
        <taxon>Dimargaritaceae</taxon>
        <taxon>Dimargaris</taxon>
    </lineage>
</organism>